<dbReference type="RefSeq" id="XP_035341009.1">
    <property type="nucleotide sequence ID" value="XM_035485116.1"/>
</dbReference>
<dbReference type="AlphaFoldDB" id="A0A7H8QLL4"/>
<gene>
    <name evidence="1" type="ORF">TRUGW13939_01919</name>
</gene>
<dbReference type="EMBL" id="CP055898">
    <property type="protein sequence ID" value="QKX54830.1"/>
    <property type="molecule type" value="Genomic_DNA"/>
</dbReference>
<organism evidence="1 2">
    <name type="scientific">Talaromyces rugulosus</name>
    <name type="common">Penicillium rugulosum</name>
    <dbReference type="NCBI Taxonomy" id="121627"/>
    <lineage>
        <taxon>Eukaryota</taxon>
        <taxon>Fungi</taxon>
        <taxon>Dikarya</taxon>
        <taxon>Ascomycota</taxon>
        <taxon>Pezizomycotina</taxon>
        <taxon>Eurotiomycetes</taxon>
        <taxon>Eurotiomycetidae</taxon>
        <taxon>Eurotiales</taxon>
        <taxon>Trichocomaceae</taxon>
        <taxon>Talaromyces</taxon>
        <taxon>Talaromyces sect. Islandici</taxon>
    </lineage>
</organism>
<dbReference type="GeneID" id="55989429"/>
<name>A0A7H8QLL4_TALRU</name>
<evidence type="ECO:0000313" key="2">
    <source>
        <dbReference type="Proteomes" id="UP000509510"/>
    </source>
</evidence>
<protein>
    <submittedName>
        <fullName evidence="1">Uncharacterized protein</fullName>
    </submittedName>
</protein>
<accession>A0A7H8QLL4</accession>
<proteinExistence type="predicted"/>
<reference evidence="2" key="1">
    <citation type="submission" date="2020-06" db="EMBL/GenBank/DDBJ databases">
        <title>A chromosome-scale genome assembly of Talaromyces rugulosus W13939.</title>
        <authorList>
            <person name="Wang B."/>
            <person name="Guo L."/>
            <person name="Ye K."/>
            <person name="Wang L."/>
        </authorList>
    </citation>
    <scope>NUCLEOTIDE SEQUENCE [LARGE SCALE GENOMIC DNA]</scope>
    <source>
        <strain evidence="2">W13939</strain>
    </source>
</reference>
<sequence>MTDSNDVTTKKSQLLFLKGRLCKIAAATINAHLGKTSSAKRKQEDLKTSITEKVKSPRLCETSSSALPFAYDIDSKATAPLVLEDPDFLPPRIENISDGSIVNLAGSPLQFSKTDSTFVDTLRRYFSPGDFQIGSHAQITTFKKQRWLMWDPEGQNRLMVFIVYQDVQIRRGESQPALAKAKSFYAIAVSTHLSCLAH</sequence>
<evidence type="ECO:0000313" key="1">
    <source>
        <dbReference type="EMBL" id="QKX54830.1"/>
    </source>
</evidence>
<dbReference type="Proteomes" id="UP000509510">
    <property type="component" value="Chromosome I"/>
</dbReference>
<dbReference type="KEGG" id="trg:TRUGW13939_01919"/>
<keyword evidence="2" id="KW-1185">Reference proteome</keyword>